<keyword evidence="1" id="KW-0472">Membrane</keyword>
<dbReference type="GO" id="GO:0004190">
    <property type="term" value="F:aspartic-type endopeptidase activity"/>
    <property type="evidence" value="ECO:0007669"/>
    <property type="project" value="InterPro"/>
</dbReference>
<feature type="transmembrane region" description="Helical" evidence="1">
    <location>
        <begin position="91"/>
        <end position="108"/>
    </location>
</feature>
<protein>
    <submittedName>
        <fullName evidence="2">Sigma-E processing peptidase SpoIIGA</fullName>
    </submittedName>
</protein>
<proteinExistence type="predicted"/>
<reference evidence="2" key="1">
    <citation type="submission" date="2020-10" db="EMBL/GenBank/DDBJ databases">
        <authorList>
            <person name="Gilroy R."/>
        </authorList>
    </citation>
    <scope>NUCLEOTIDE SEQUENCE</scope>
    <source>
        <strain evidence="2">ChiBcec2-4451</strain>
    </source>
</reference>
<feature type="transmembrane region" description="Helical" evidence="1">
    <location>
        <begin position="6"/>
        <end position="22"/>
    </location>
</feature>
<dbReference type="AlphaFoldDB" id="A0A9D1T5Y0"/>
<dbReference type="InterPro" id="IPR005081">
    <property type="entry name" value="SpoIIGA"/>
</dbReference>
<sequence length="284" mass="31251">MYYEVFIDVLFVINFVMDYFLLRLACRLLGHSATWLRSLAGAAIGAAGICLLAVFPMGRILNTILIHVVVNTIMVRFGCNLKKWREIAQGVLVLYGAGFLLGGMLLMLQRATGSRGVRAFFLLGTVSYMLLAAGIRVCSRAKRKRARLLRVWLYANGKCHEGRGLYDTGNQLWDPVSNKPVSIGDSAILETLFSPQVRDGLLKFGEGENPVDAGLLVSLHPHFLPFSSVGCPHGTALAVTLDYLCVEGLEVHKVITRPVIAFPRENSSFSGDYQVILHPNLIDS</sequence>
<feature type="transmembrane region" description="Helical" evidence="1">
    <location>
        <begin position="120"/>
        <end position="138"/>
    </location>
</feature>
<evidence type="ECO:0000313" key="2">
    <source>
        <dbReference type="EMBL" id="HIV12762.1"/>
    </source>
</evidence>
<gene>
    <name evidence="2" type="ORF">IAA63_06435</name>
</gene>
<comment type="caution">
    <text evidence="2">The sequence shown here is derived from an EMBL/GenBank/DDBJ whole genome shotgun (WGS) entry which is preliminary data.</text>
</comment>
<dbReference type="GO" id="GO:0006508">
    <property type="term" value="P:proteolysis"/>
    <property type="evidence" value="ECO:0007669"/>
    <property type="project" value="InterPro"/>
</dbReference>
<evidence type="ECO:0000313" key="3">
    <source>
        <dbReference type="Proteomes" id="UP000886723"/>
    </source>
</evidence>
<feature type="transmembrane region" description="Helical" evidence="1">
    <location>
        <begin position="34"/>
        <end position="54"/>
    </location>
</feature>
<dbReference type="Pfam" id="PF03419">
    <property type="entry name" value="Peptidase_U4"/>
    <property type="match status" value="1"/>
</dbReference>
<evidence type="ECO:0000256" key="1">
    <source>
        <dbReference type="SAM" id="Phobius"/>
    </source>
</evidence>
<reference evidence="2" key="2">
    <citation type="journal article" date="2021" name="PeerJ">
        <title>Extensive microbial diversity within the chicken gut microbiome revealed by metagenomics and culture.</title>
        <authorList>
            <person name="Gilroy R."/>
            <person name="Ravi A."/>
            <person name="Getino M."/>
            <person name="Pursley I."/>
            <person name="Horton D.L."/>
            <person name="Alikhan N.F."/>
            <person name="Baker D."/>
            <person name="Gharbi K."/>
            <person name="Hall N."/>
            <person name="Watson M."/>
            <person name="Adriaenssens E.M."/>
            <person name="Foster-Nyarko E."/>
            <person name="Jarju S."/>
            <person name="Secka A."/>
            <person name="Antonio M."/>
            <person name="Oren A."/>
            <person name="Chaudhuri R.R."/>
            <person name="La Ragione R."/>
            <person name="Hildebrand F."/>
            <person name="Pallen M.J."/>
        </authorList>
    </citation>
    <scope>NUCLEOTIDE SEQUENCE</scope>
    <source>
        <strain evidence="2">ChiBcec2-4451</strain>
    </source>
</reference>
<accession>A0A9D1T5Y0</accession>
<keyword evidence="1" id="KW-0812">Transmembrane</keyword>
<dbReference type="GO" id="GO:0030436">
    <property type="term" value="P:asexual sporulation"/>
    <property type="evidence" value="ECO:0007669"/>
    <property type="project" value="InterPro"/>
</dbReference>
<dbReference type="EMBL" id="DVON01000143">
    <property type="protein sequence ID" value="HIV12762.1"/>
    <property type="molecule type" value="Genomic_DNA"/>
</dbReference>
<keyword evidence="1" id="KW-1133">Transmembrane helix</keyword>
<name>A0A9D1T5Y0_9FIRM</name>
<dbReference type="Proteomes" id="UP000886723">
    <property type="component" value="Unassembled WGS sequence"/>
</dbReference>
<organism evidence="2 3">
    <name type="scientific">Candidatus Pullilachnospira stercoravium</name>
    <dbReference type="NCBI Taxonomy" id="2840913"/>
    <lineage>
        <taxon>Bacteria</taxon>
        <taxon>Bacillati</taxon>
        <taxon>Bacillota</taxon>
        <taxon>Clostridia</taxon>
        <taxon>Lachnospirales</taxon>
        <taxon>Lachnospiraceae</taxon>
        <taxon>Lachnospiraceae incertae sedis</taxon>
        <taxon>Candidatus Pullilachnospira</taxon>
    </lineage>
</organism>
<feature type="transmembrane region" description="Helical" evidence="1">
    <location>
        <begin position="60"/>
        <end position="79"/>
    </location>
</feature>